<keyword evidence="4" id="KW-0413">Isomerase</keyword>
<gene>
    <name evidence="7" type="ORF">FVB32_17545</name>
</gene>
<comment type="catalytic activity">
    <reaction evidence="1 4">
        <text>[protein]-peptidylproline (omega=180) = [protein]-peptidylproline (omega=0)</text>
        <dbReference type="Rhea" id="RHEA:16237"/>
        <dbReference type="Rhea" id="RHEA-COMP:10747"/>
        <dbReference type="Rhea" id="RHEA-COMP:10748"/>
        <dbReference type="ChEBI" id="CHEBI:83833"/>
        <dbReference type="ChEBI" id="CHEBI:83834"/>
        <dbReference type="EC" id="5.2.1.8"/>
    </reaction>
</comment>
<evidence type="ECO:0000256" key="5">
    <source>
        <dbReference type="SAM" id="MobiDB-lite"/>
    </source>
</evidence>
<feature type="region of interest" description="Disordered" evidence="5">
    <location>
        <begin position="269"/>
        <end position="298"/>
    </location>
</feature>
<name>A0A5C8V1M3_9FLAO</name>
<evidence type="ECO:0000256" key="3">
    <source>
        <dbReference type="ARBA" id="ARBA00023110"/>
    </source>
</evidence>
<evidence type="ECO:0000256" key="1">
    <source>
        <dbReference type="ARBA" id="ARBA00000971"/>
    </source>
</evidence>
<evidence type="ECO:0000259" key="6">
    <source>
        <dbReference type="PROSITE" id="PS50059"/>
    </source>
</evidence>
<protein>
    <recommendedName>
        <fullName evidence="2 4">peptidylprolyl isomerase</fullName>
        <ecNumber evidence="2 4">5.2.1.8</ecNumber>
    </recommendedName>
</protein>
<dbReference type="EC" id="5.2.1.8" evidence="2 4"/>
<dbReference type="GO" id="GO:0003755">
    <property type="term" value="F:peptidyl-prolyl cis-trans isomerase activity"/>
    <property type="evidence" value="ECO:0007669"/>
    <property type="project" value="UniProtKB-KW"/>
</dbReference>
<evidence type="ECO:0000313" key="7">
    <source>
        <dbReference type="EMBL" id="TXN34329.1"/>
    </source>
</evidence>
<dbReference type="RefSeq" id="WP_147745172.1">
    <property type="nucleotide sequence ID" value="NZ_VRUR01000003.1"/>
</dbReference>
<keyword evidence="3 4" id="KW-0697">Rotamase</keyword>
<evidence type="ECO:0000313" key="8">
    <source>
        <dbReference type="Proteomes" id="UP000321456"/>
    </source>
</evidence>
<comment type="caution">
    <text evidence="7">The sequence shown here is derived from an EMBL/GenBank/DDBJ whole genome shotgun (WGS) entry which is preliminary data.</text>
</comment>
<accession>A0A5C8V1M3</accession>
<dbReference type="InterPro" id="IPR046357">
    <property type="entry name" value="PPIase_dom_sf"/>
</dbReference>
<evidence type="ECO:0000256" key="4">
    <source>
        <dbReference type="PROSITE-ProRule" id="PRU00277"/>
    </source>
</evidence>
<dbReference type="Proteomes" id="UP000321456">
    <property type="component" value="Unassembled WGS sequence"/>
</dbReference>
<feature type="domain" description="PPIase FKBP-type" evidence="6">
    <location>
        <begin position="130"/>
        <end position="232"/>
    </location>
</feature>
<dbReference type="EMBL" id="VRUR01000003">
    <property type="protein sequence ID" value="TXN34329.1"/>
    <property type="molecule type" value="Genomic_DNA"/>
</dbReference>
<dbReference type="Gene3D" id="3.10.50.40">
    <property type="match status" value="1"/>
</dbReference>
<dbReference type="SUPFAM" id="SSF54534">
    <property type="entry name" value="FKBP-like"/>
    <property type="match status" value="1"/>
</dbReference>
<reference evidence="7 8" key="1">
    <citation type="submission" date="2019-08" db="EMBL/GenBank/DDBJ databases">
        <title>Professor.</title>
        <authorList>
            <person name="Park J.S."/>
        </authorList>
    </citation>
    <scope>NUCLEOTIDE SEQUENCE [LARGE SCALE GENOMIC DNA]</scope>
    <source>
        <strain evidence="7 8">176CP5-101</strain>
    </source>
</reference>
<organism evidence="7 8">
    <name type="scientific">Flagellimonas hymeniacidonis</name>
    <dbReference type="NCBI Taxonomy" id="2603628"/>
    <lineage>
        <taxon>Bacteria</taxon>
        <taxon>Pseudomonadati</taxon>
        <taxon>Bacteroidota</taxon>
        <taxon>Flavobacteriia</taxon>
        <taxon>Flavobacteriales</taxon>
        <taxon>Flavobacteriaceae</taxon>
        <taxon>Flagellimonas</taxon>
    </lineage>
</organism>
<keyword evidence="8" id="KW-1185">Reference proteome</keyword>
<sequence>MKYGLFLSLLFTVLLISCKNDDDVDVQSVPPRLLAEVSPENDAEIVEFLETHFYNYEEFASPPADFDYKIKIDTIAGANADKAPLANFIKDTTINVSSSQLALSEEENDISHKLYYLIAREGEGVQPTVADSTLLRYEGMLLDGEKFDASTSFLWQELPFFLRGYATGITKLKSGTSDGLVVNGDGTVSYTNSGVGMVIMPSGLGYFSGTGPTGGIPRYANLIFSVEVGRVIVETDSDNDGVPSILEDRNGNGFMFDDNTDSDVEPANGAFADFQDGDDDGDGVSTRNEISDEDGNIILPYPSTGGIADYLNPDVQRTPGNN</sequence>
<dbReference type="PROSITE" id="PS50059">
    <property type="entry name" value="FKBP_PPIASE"/>
    <property type="match status" value="1"/>
</dbReference>
<dbReference type="InterPro" id="IPR001179">
    <property type="entry name" value="PPIase_FKBP_dom"/>
</dbReference>
<dbReference type="AlphaFoldDB" id="A0A5C8V1M3"/>
<dbReference type="PROSITE" id="PS51257">
    <property type="entry name" value="PROKAR_LIPOPROTEIN"/>
    <property type="match status" value="1"/>
</dbReference>
<proteinExistence type="predicted"/>
<evidence type="ECO:0000256" key="2">
    <source>
        <dbReference type="ARBA" id="ARBA00013194"/>
    </source>
</evidence>